<organism evidence="8 9">
    <name type="scientific">Lachnellula arida</name>
    <dbReference type="NCBI Taxonomy" id="1316785"/>
    <lineage>
        <taxon>Eukaryota</taxon>
        <taxon>Fungi</taxon>
        <taxon>Dikarya</taxon>
        <taxon>Ascomycota</taxon>
        <taxon>Pezizomycotina</taxon>
        <taxon>Leotiomycetes</taxon>
        <taxon>Helotiales</taxon>
        <taxon>Lachnaceae</taxon>
        <taxon>Lachnellula</taxon>
    </lineage>
</organism>
<keyword evidence="5" id="KW-0175">Coiled coil</keyword>
<feature type="domain" description="SET" evidence="6">
    <location>
        <begin position="1"/>
        <end position="238"/>
    </location>
</feature>
<evidence type="ECO:0000259" key="6">
    <source>
        <dbReference type="PROSITE" id="PS50280"/>
    </source>
</evidence>
<name>A0A8T9BK05_9HELO</name>
<dbReference type="PROSITE" id="PS50865">
    <property type="entry name" value="ZF_MYND_2"/>
    <property type="match status" value="1"/>
</dbReference>
<evidence type="ECO:0000313" key="8">
    <source>
        <dbReference type="EMBL" id="TVY18552.1"/>
    </source>
</evidence>
<dbReference type="PROSITE" id="PS50280">
    <property type="entry name" value="SET"/>
    <property type="match status" value="1"/>
</dbReference>
<dbReference type="InterPro" id="IPR050869">
    <property type="entry name" value="H3K4_H4K5_MeTrfase"/>
</dbReference>
<dbReference type="Gene3D" id="6.10.140.2220">
    <property type="match status" value="1"/>
</dbReference>
<gene>
    <name evidence="8" type="primary">set6</name>
    <name evidence="8" type="ORF">LARI1_G002140</name>
</gene>
<dbReference type="PROSITE" id="PS01360">
    <property type="entry name" value="ZF_MYND_1"/>
    <property type="match status" value="1"/>
</dbReference>
<accession>A0A8T9BK05</accession>
<dbReference type="Gene3D" id="2.170.270.10">
    <property type="entry name" value="SET domain"/>
    <property type="match status" value="1"/>
</dbReference>
<dbReference type="InterPro" id="IPR046341">
    <property type="entry name" value="SET_dom_sf"/>
</dbReference>
<sequence>MDLNHTKTVKDPVLGNGLAASKDLSAGSPIIKISSPFLIVVEKDALEKVCSYCLIESGPSSSSLKKCTGCKVVRYCTPACQKADWKVIHKNECSLLQRLPGIPPTPVRALYQALLRYVRPAFELDERSAGLEHHVGDLKRDRKRWDEIVLQAKGALEFSKTPADKMDMVTRLLCIMATNAFRATLPDDTPIGLCYEPTLALANHSCVPNAFIMFDGRGVSLMALDPIRAGEQIFISYVDFTQSRDQRRAELKQRYFFDCECEKCKHDYTPYRVCKESTAISSEKLALLYDYKTLLSQADEREQEIQAMQQELHDLKESISVTHSLIDLSKTTASETERLNFLKQAISDLSLYKTHKLFALPSYPTILDELYLAYIDNEHLTSALILLLFIFLNCDIYNWPQPNHPIRVTRLFTIARLLKYAASLEPAALAQSLPFIPREILAGIDFIDATHAVLILVSELAPLSHGQGTRLVGQVELELREVEEVQRLRGGVGKALQEWQSEGNGAADGRKIASQIFTGLRTLAGFAFEVIEKKNL</sequence>
<dbReference type="SUPFAM" id="SSF82199">
    <property type="entry name" value="SET domain"/>
    <property type="match status" value="1"/>
</dbReference>
<dbReference type="InterPro" id="IPR002893">
    <property type="entry name" value="Znf_MYND"/>
</dbReference>
<evidence type="ECO:0000259" key="7">
    <source>
        <dbReference type="PROSITE" id="PS50865"/>
    </source>
</evidence>
<feature type="coiled-coil region" evidence="5">
    <location>
        <begin position="291"/>
        <end position="318"/>
    </location>
</feature>
<dbReference type="CDD" id="cd20071">
    <property type="entry name" value="SET_SMYD"/>
    <property type="match status" value="1"/>
</dbReference>
<reference evidence="8 9" key="1">
    <citation type="submission" date="2018-05" db="EMBL/GenBank/DDBJ databases">
        <title>Whole genome sequencing for identification of molecular markers to develop diagnostic detection tools for the regulated plant pathogen Lachnellula willkommii.</title>
        <authorList>
            <person name="Giroux E."/>
            <person name="Bilodeau G."/>
        </authorList>
    </citation>
    <scope>NUCLEOTIDE SEQUENCE [LARGE SCALE GENOMIC DNA]</scope>
    <source>
        <strain evidence="8 9">CBS 203.66</strain>
    </source>
</reference>
<feature type="domain" description="MYND-type" evidence="7">
    <location>
        <begin position="50"/>
        <end position="93"/>
    </location>
</feature>
<comment type="caution">
    <text evidence="8">The sequence shown here is derived from an EMBL/GenBank/DDBJ whole genome shotgun (WGS) entry which is preliminary data.</text>
</comment>
<dbReference type="AlphaFoldDB" id="A0A8T9BK05"/>
<keyword evidence="2 4" id="KW-0863">Zinc-finger</keyword>
<evidence type="ECO:0000256" key="3">
    <source>
        <dbReference type="ARBA" id="ARBA00022833"/>
    </source>
</evidence>
<keyword evidence="1" id="KW-0479">Metal-binding</keyword>
<dbReference type="PANTHER" id="PTHR12197:SF251">
    <property type="entry name" value="EG:BACR7C10.4 PROTEIN"/>
    <property type="match status" value="1"/>
</dbReference>
<keyword evidence="9" id="KW-1185">Reference proteome</keyword>
<evidence type="ECO:0000256" key="2">
    <source>
        <dbReference type="ARBA" id="ARBA00022771"/>
    </source>
</evidence>
<dbReference type="Pfam" id="PF00856">
    <property type="entry name" value="SET"/>
    <property type="match status" value="1"/>
</dbReference>
<keyword evidence="3" id="KW-0862">Zinc</keyword>
<dbReference type="InterPro" id="IPR001214">
    <property type="entry name" value="SET_dom"/>
</dbReference>
<protein>
    <submittedName>
        <fullName evidence="8">SET domain and MYND-type zinc finger protein 6</fullName>
    </submittedName>
</protein>
<dbReference type="Proteomes" id="UP000469559">
    <property type="component" value="Unassembled WGS sequence"/>
</dbReference>
<proteinExistence type="predicted"/>
<dbReference type="GO" id="GO:0005634">
    <property type="term" value="C:nucleus"/>
    <property type="evidence" value="ECO:0007669"/>
    <property type="project" value="TreeGrafter"/>
</dbReference>
<dbReference type="EMBL" id="QGMF01000164">
    <property type="protein sequence ID" value="TVY18552.1"/>
    <property type="molecule type" value="Genomic_DNA"/>
</dbReference>
<evidence type="ECO:0000256" key="5">
    <source>
        <dbReference type="SAM" id="Coils"/>
    </source>
</evidence>
<dbReference type="Gene3D" id="1.10.220.160">
    <property type="match status" value="1"/>
</dbReference>
<evidence type="ECO:0000256" key="4">
    <source>
        <dbReference type="PROSITE-ProRule" id="PRU00134"/>
    </source>
</evidence>
<dbReference type="GO" id="GO:0008270">
    <property type="term" value="F:zinc ion binding"/>
    <property type="evidence" value="ECO:0007669"/>
    <property type="project" value="UniProtKB-KW"/>
</dbReference>
<evidence type="ECO:0000313" key="9">
    <source>
        <dbReference type="Proteomes" id="UP000469559"/>
    </source>
</evidence>
<dbReference type="Pfam" id="PF01753">
    <property type="entry name" value="zf-MYND"/>
    <property type="match status" value="1"/>
</dbReference>
<dbReference type="PANTHER" id="PTHR12197">
    <property type="entry name" value="HISTONE-LYSINE N-METHYLTRANSFERASE SMYD"/>
    <property type="match status" value="1"/>
</dbReference>
<evidence type="ECO:0000256" key="1">
    <source>
        <dbReference type="ARBA" id="ARBA00022723"/>
    </source>
</evidence>
<dbReference type="OrthoDB" id="5945798at2759"/>